<dbReference type="PANTHER" id="PTHR11814">
    <property type="entry name" value="SULFATE TRANSPORTER"/>
    <property type="match status" value="1"/>
</dbReference>
<keyword evidence="3 5" id="KW-1133">Transmembrane helix</keyword>
<dbReference type="eggNOG" id="COG0659">
    <property type="taxonomic scope" value="Bacteria"/>
</dbReference>
<dbReference type="SUPFAM" id="SSF52091">
    <property type="entry name" value="SpoIIaa-like"/>
    <property type="match status" value="1"/>
</dbReference>
<dbReference type="CDD" id="cd07042">
    <property type="entry name" value="STAS_SulP_like_sulfate_transporter"/>
    <property type="match status" value="1"/>
</dbReference>
<name>B7K179_RIPO1</name>
<dbReference type="GO" id="GO:0016020">
    <property type="term" value="C:membrane"/>
    <property type="evidence" value="ECO:0007669"/>
    <property type="project" value="UniProtKB-SubCell"/>
</dbReference>
<evidence type="ECO:0000259" key="6">
    <source>
        <dbReference type="PROSITE" id="PS50801"/>
    </source>
</evidence>
<dbReference type="STRING" id="41431.PCC8801_2252"/>
<evidence type="ECO:0000256" key="2">
    <source>
        <dbReference type="ARBA" id="ARBA00022692"/>
    </source>
</evidence>
<feature type="transmembrane region" description="Helical" evidence="5">
    <location>
        <begin position="110"/>
        <end position="131"/>
    </location>
</feature>
<gene>
    <name evidence="7" type="ordered locus">PCC8801_2252</name>
</gene>
<evidence type="ECO:0000256" key="3">
    <source>
        <dbReference type="ARBA" id="ARBA00022989"/>
    </source>
</evidence>
<dbReference type="InterPro" id="IPR002645">
    <property type="entry name" value="STAS_dom"/>
</dbReference>
<dbReference type="HOGENOM" id="CLU_003182_13_2_3"/>
<dbReference type="InterPro" id="IPR036513">
    <property type="entry name" value="STAS_dom_sf"/>
</dbReference>
<feature type="transmembrane region" description="Helical" evidence="5">
    <location>
        <begin position="307"/>
        <end position="326"/>
    </location>
</feature>
<dbReference type="NCBIfam" id="TIGR00815">
    <property type="entry name" value="sulP"/>
    <property type="match status" value="1"/>
</dbReference>
<dbReference type="GO" id="GO:0055085">
    <property type="term" value="P:transmembrane transport"/>
    <property type="evidence" value="ECO:0007669"/>
    <property type="project" value="InterPro"/>
</dbReference>
<organism evidence="7 8">
    <name type="scientific">Rippkaea orientalis (strain PCC 8801 / RF-1)</name>
    <name type="common">Cyanothece sp. (strain PCC 8801)</name>
    <dbReference type="NCBI Taxonomy" id="41431"/>
    <lineage>
        <taxon>Bacteria</taxon>
        <taxon>Bacillati</taxon>
        <taxon>Cyanobacteriota</taxon>
        <taxon>Cyanophyceae</taxon>
        <taxon>Oscillatoriophycideae</taxon>
        <taxon>Chroococcales</taxon>
        <taxon>Aphanothecaceae</taxon>
        <taxon>Rippkaea</taxon>
        <taxon>Rippkaea orientalis</taxon>
    </lineage>
</organism>
<evidence type="ECO:0000256" key="1">
    <source>
        <dbReference type="ARBA" id="ARBA00004141"/>
    </source>
</evidence>
<dbReference type="Pfam" id="PF01740">
    <property type="entry name" value="STAS"/>
    <property type="match status" value="1"/>
</dbReference>
<proteinExistence type="predicted"/>
<feature type="transmembrane region" description="Helical" evidence="5">
    <location>
        <begin position="187"/>
        <end position="206"/>
    </location>
</feature>
<evidence type="ECO:0000313" key="7">
    <source>
        <dbReference type="EMBL" id="ACK66274.1"/>
    </source>
</evidence>
<feature type="transmembrane region" description="Helical" evidence="5">
    <location>
        <begin position="152"/>
        <end position="175"/>
    </location>
</feature>
<dbReference type="Gene3D" id="3.30.750.24">
    <property type="entry name" value="STAS domain"/>
    <property type="match status" value="1"/>
</dbReference>
<feature type="transmembrane region" description="Helical" evidence="5">
    <location>
        <begin position="213"/>
        <end position="232"/>
    </location>
</feature>
<feature type="transmembrane region" description="Helical" evidence="5">
    <location>
        <begin position="49"/>
        <end position="77"/>
    </location>
</feature>
<sequence length="569" mass="61760">MNSSRDDHHNHRLRQYIPILEWLPKYQLSWLKADLIAGLTSWAVMVPEAMAYGGIAGVPPLIGLYTVPLPLFVYALLGTSRTMVIGPDSATALISSVIIGGLAARGSHEYLTLTATLAMIVGLLFLGFGLLKMGWVANFIPIPVMQGFIQGLVWVTIIGQVPTIWGITGISGNFWQKLVKILHQLPQAHLTTSIMGLSSLALLLILKKFFPKIPGALVGIILSSLIVTILGLRENTLELVGEITTGLPSLTIPSVSFDQLQNLVPGGLAIVLLGYSQSLGAAKTAGEKIGGDIDPNQELISHGTANLGSALSSGFIVVGSLSKTSVAIEAGAKTQVSSLINGVLVILTLLFLMPLFHNLPHATLAAIVIEAMLGLANFSYLKNLRHLSPVEFMVSMVAFFGVLFLGVLQGISLGIILSLMLLIQRVSHPGTAVLGKLPNEEMYRDILRHPEAITIPGLLIFRISSDLIFPNANYFASQLKKAIKQSNSSVKQVLIDGESINFIDTTALEMLTKLNRELQQQGIIVSFARVRDYIRDRMRRSGLEQEIRTIYFYERISDGVKTFIEGENP</sequence>
<protein>
    <submittedName>
        <fullName evidence="7">Sulfate transporter</fullName>
    </submittedName>
</protein>
<accession>B7K179</accession>
<dbReference type="EMBL" id="CP001287">
    <property type="protein sequence ID" value="ACK66274.1"/>
    <property type="molecule type" value="Genomic_DNA"/>
</dbReference>
<dbReference type="PROSITE" id="PS50801">
    <property type="entry name" value="STAS"/>
    <property type="match status" value="1"/>
</dbReference>
<evidence type="ECO:0000313" key="8">
    <source>
        <dbReference type="Proteomes" id="UP000008204"/>
    </source>
</evidence>
<dbReference type="Pfam" id="PF00916">
    <property type="entry name" value="Sulfate_transp"/>
    <property type="match status" value="1"/>
</dbReference>
<keyword evidence="8" id="KW-1185">Reference proteome</keyword>
<reference evidence="8" key="1">
    <citation type="journal article" date="2011" name="MBio">
        <title>Novel metabolic attributes of the genus Cyanothece, comprising a group of unicellular nitrogen-fixing Cyanobacteria.</title>
        <authorList>
            <person name="Bandyopadhyay A."/>
            <person name="Elvitigala T."/>
            <person name="Welsh E."/>
            <person name="Stockel J."/>
            <person name="Liberton M."/>
            <person name="Min H."/>
            <person name="Sherman L.A."/>
            <person name="Pakrasi H.B."/>
        </authorList>
    </citation>
    <scope>NUCLEOTIDE SEQUENCE [LARGE SCALE GENOMIC DNA]</scope>
    <source>
        <strain evidence="8">PCC 8801</strain>
    </source>
</reference>
<dbReference type="AlphaFoldDB" id="B7K179"/>
<dbReference type="InterPro" id="IPR001902">
    <property type="entry name" value="SLC26A/SulP_fam"/>
</dbReference>
<comment type="subcellular location">
    <subcellularLocation>
        <location evidence="1">Membrane</location>
        <topology evidence="1">Multi-pass membrane protein</topology>
    </subcellularLocation>
</comment>
<keyword evidence="4 5" id="KW-0472">Membrane</keyword>
<keyword evidence="2 5" id="KW-0812">Transmembrane</keyword>
<dbReference type="InterPro" id="IPR011547">
    <property type="entry name" value="SLC26A/SulP_dom"/>
</dbReference>
<feature type="domain" description="STAS" evidence="6">
    <location>
        <begin position="448"/>
        <end position="563"/>
    </location>
</feature>
<feature type="transmembrane region" description="Helical" evidence="5">
    <location>
        <begin position="393"/>
        <end position="423"/>
    </location>
</feature>
<dbReference type="RefSeq" id="WP_012595542.1">
    <property type="nucleotide sequence ID" value="NC_011726.1"/>
</dbReference>
<feature type="transmembrane region" description="Helical" evidence="5">
    <location>
        <begin position="362"/>
        <end position="381"/>
    </location>
</feature>
<evidence type="ECO:0000256" key="4">
    <source>
        <dbReference type="ARBA" id="ARBA00023136"/>
    </source>
</evidence>
<evidence type="ECO:0000256" key="5">
    <source>
        <dbReference type="SAM" id="Phobius"/>
    </source>
</evidence>
<dbReference type="Proteomes" id="UP000008204">
    <property type="component" value="Chromosome"/>
</dbReference>
<dbReference type="OrthoDB" id="9771198at2"/>
<feature type="transmembrane region" description="Helical" evidence="5">
    <location>
        <begin position="84"/>
        <end position="104"/>
    </location>
</feature>
<dbReference type="KEGG" id="cyp:PCC8801_2252"/>
<feature type="transmembrane region" description="Helical" evidence="5">
    <location>
        <begin position="338"/>
        <end position="356"/>
    </location>
</feature>